<dbReference type="AlphaFoldDB" id="A0A9P3LI04"/>
<organism evidence="2 3">
    <name type="scientific">Phanerochaete sordida</name>
    <dbReference type="NCBI Taxonomy" id="48140"/>
    <lineage>
        <taxon>Eukaryota</taxon>
        <taxon>Fungi</taxon>
        <taxon>Dikarya</taxon>
        <taxon>Basidiomycota</taxon>
        <taxon>Agaricomycotina</taxon>
        <taxon>Agaricomycetes</taxon>
        <taxon>Polyporales</taxon>
        <taxon>Phanerochaetaceae</taxon>
        <taxon>Phanerochaete</taxon>
    </lineage>
</organism>
<evidence type="ECO:0000256" key="1">
    <source>
        <dbReference type="SAM" id="SignalP"/>
    </source>
</evidence>
<comment type="caution">
    <text evidence="2">The sequence shown here is derived from an EMBL/GenBank/DDBJ whole genome shotgun (WGS) entry which is preliminary data.</text>
</comment>
<feature type="signal peptide" evidence="1">
    <location>
        <begin position="1"/>
        <end position="20"/>
    </location>
</feature>
<sequence length="77" mass="7936">MRFSTIFASILALAVTGAVAQGSAKLSVGSSEDGLFPAKRCSDDGLFPAKRCADDGLFPAKRGLAEDDGGLFPARSE</sequence>
<proteinExistence type="predicted"/>
<dbReference type="Proteomes" id="UP000703269">
    <property type="component" value="Unassembled WGS sequence"/>
</dbReference>
<accession>A0A9P3LI04</accession>
<keyword evidence="1" id="KW-0732">Signal</keyword>
<protein>
    <submittedName>
        <fullName evidence="2">Uncharacterized protein</fullName>
    </submittedName>
</protein>
<feature type="chain" id="PRO_5040516286" evidence="1">
    <location>
        <begin position="21"/>
        <end position="77"/>
    </location>
</feature>
<evidence type="ECO:0000313" key="2">
    <source>
        <dbReference type="EMBL" id="GJE94677.1"/>
    </source>
</evidence>
<reference evidence="2 3" key="1">
    <citation type="submission" date="2021-08" db="EMBL/GenBank/DDBJ databases">
        <title>Draft Genome Sequence of Phanerochaete sordida strain YK-624.</title>
        <authorList>
            <person name="Mori T."/>
            <person name="Dohra H."/>
            <person name="Suzuki T."/>
            <person name="Kawagishi H."/>
            <person name="Hirai H."/>
        </authorList>
    </citation>
    <scope>NUCLEOTIDE SEQUENCE [LARGE SCALE GENOMIC DNA]</scope>
    <source>
        <strain evidence="2 3">YK-624</strain>
    </source>
</reference>
<gene>
    <name evidence="2" type="ORF">PsYK624_108480</name>
</gene>
<dbReference type="EMBL" id="BPQB01000042">
    <property type="protein sequence ID" value="GJE94677.1"/>
    <property type="molecule type" value="Genomic_DNA"/>
</dbReference>
<name>A0A9P3LI04_9APHY</name>
<evidence type="ECO:0000313" key="3">
    <source>
        <dbReference type="Proteomes" id="UP000703269"/>
    </source>
</evidence>
<keyword evidence="3" id="KW-1185">Reference proteome</keyword>